<evidence type="ECO:0000313" key="3">
    <source>
        <dbReference type="Proteomes" id="UP000813385"/>
    </source>
</evidence>
<feature type="transmembrane region" description="Helical" evidence="1">
    <location>
        <begin position="34"/>
        <end position="57"/>
    </location>
</feature>
<keyword evidence="1" id="KW-1133">Transmembrane helix</keyword>
<keyword evidence="1" id="KW-0812">Transmembrane</keyword>
<proteinExistence type="predicted"/>
<dbReference type="Proteomes" id="UP000813385">
    <property type="component" value="Unassembled WGS sequence"/>
</dbReference>
<dbReference type="EMBL" id="JAGPXD010000004">
    <property type="protein sequence ID" value="KAH7358484.1"/>
    <property type="molecule type" value="Genomic_DNA"/>
</dbReference>
<keyword evidence="3" id="KW-1185">Reference proteome</keyword>
<sequence>MAFPAGGGFGVDISSSSGSGSGISPRDTYDEKKVPFWATILFICIQAWILIYIVVCFEVAMKELYKLPGGCRVTYGKVYRRALSLATGFALVAWIFRRRPAEKEAIATNPDIESARRNRELSSPPEARL</sequence>
<name>A0A8K0TBD7_9PEZI</name>
<reference evidence="2" key="1">
    <citation type="journal article" date="2021" name="Nat. Commun.">
        <title>Genetic determinants of endophytism in the Arabidopsis root mycobiome.</title>
        <authorList>
            <person name="Mesny F."/>
            <person name="Miyauchi S."/>
            <person name="Thiergart T."/>
            <person name="Pickel B."/>
            <person name="Atanasova L."/>
            <person name="Karlsson M."/>
            <person name="Huettel B."/>
            <person name="Barry K.W."/>
            <person name="Haridas S."/>
            <person name="Chen C."/>
            <person name="Bauer D."/>
            <person name="Andreopoulos W."/>
            <person name="Pangilinan J."/>
            <person name="LaButti K."/>
            <person name="Riley R."/>
            <person name="Lipzen A."/>
            <person name="Clum A."/>
            <person name="Drula E."/>
            <person name="Henrissat B."/>
            <person name="Kohler A."/>
            <person name="Grigoriev I.V."/>
            <person name="Martin F.M."/>
            <person name="Hacquard S."/>
        </authorList>
    </citation>
    <scope>NUCLEOTIDE SEQUENCE</scope>
    <source>
        <strain evidence="2">MPI-CAGE-AT-0016</strain>
    </source>
</reference>
<accession>A0A8K0TBD7</accession>
<evidence type="ECO:0000313" key="2">
    <source>
        <dbReference type="EMBL" id="KAH7358484.1"/>
    </source>
</evidence>
<keyword evidence="1" id="KW-0472">Membrane</keyword>
<evidence type="ECO:0000256" key="1">
    <source>
        <dbReference type="SAM" id="Phobius"/>
    </source>
</evidence>
<dbReference type="AlphaFoldDB" id="A0A8K0TBD7"/>
<comment type="caution">
    <text evidence="2">The sequence shown here is derived from an EMBL/GenBank/DDBJ whole genome shotgun (WGS) entry which is preliminary data.</text>
</comment>
<feature type="transmembrane region" description="Helical" evidence="1">
    <location>
        <begin position="78"/>
        <end position="96"/>
    </location>
</feature>
<gene>
    <name evidence="2" type="ORF">B0T11DRAFT_330273</name>
</gene>
<protein>
    <submittedName>
        <fullName evidence="2">Uncharacterized protein</fullName>
    </submittedName>
</protein>
<organism evidence="2 3">
    <name type="scientific">Plectosphaerella cucumerina</name>
    <dbReference type="NCBI Taxonomy" id="40658"/>
    <lineage>
        <taxon>Eukaryota</taxon>
        <taxon>Fungi</taxon>
        <taxon>Dikarya</taxon>
        <taxon>Ascomycota</taxon>
        <taxon>Pezizomycotina</taxon>
        <taxon>Sordariomycetes</taxon>
        <taxon>Hypocreomycetidae</taxon>
        <taxon>Glomerellales</taxon>
        <taxon>Plectosphaerellaceae</taxon>
        <taxon>Plectosphaerella</taxon>
    </lineage>
</organism>